<feature type="region of interest" description="Disordered" evidence="1">
    <location>
        <begin position="1"/>
        <end position="39"/>
    </location>
</feature>
<dbReference type="EMBL" id="MH651185">
    <property type="protein sequence ID" value="AXQ64807.1"/>
    <property type="molecule type" value="Genomic_DNA"/>
</dbReference>
<sequence length="39" mass="4453">MVRWCRSRSVPKAPSGFAISRASRYRDGAERDRAGSQRQ</sequence>
<name>A0A385E1M5_9CAUD</name>
<feature type="compositionally biased region" description="Basic and acidic residues" evidence="1">
    <location>
        <begin position="24"/>
        <end position="39"/>
    </location>
</feature>
<organism evidence="2 3">
    <name type="scientific">Gordonia phage Phistory</name>
    <dbReference type="NCBI Taxonomy" id="2301694"/>
    <lineage>
        <taxon>Viruses</taxon>
        <taxon>Duplodnaviria</taxon>
        <taxon>Heunggongvirae</taxon>
        <taxon>Uroviricota</taxon>
        <taxon>Caudoviricetes</taxon>
        <taxon>Langleyhallvirinae</taxon>
        <taxon>Phistoryvirus</taxon>
        <taxon>Phistoryvirus phistory</taxon>
    </lineage>
</organism>
<evidence type="ECO:0000313" key="3">
    <source>
        <dbReference type="Proteomes" id="UP000264531"/>
    </source>
</evidence>
<accession>A0A385E1M5</accession>
<evidence type="ECO:0000256" key="1">
    <source>
        <dbReference type="SAM" id="MobiDB-lite"/>
    </source>
</evidence>
<proteinExistence type="predicted"/>
<dbReference type="Proteomes" id="UP000264531">
    <property type="component" value="Segment"/>
</dbReference>
<protein>
    <submittedName>
        <fullName evidence="2">Uncharacterized protein</fullName>
    </submittedName>
</protein>
<keyword evidence="3" id="KW-1185">Reference proteome</keyword>
<evidence type="ECO:0000313" key="2">
    <source>
        <dbReference type="EMBL" id="AXQ64807.1"/>
    </source>
</evidence>
<dbReference type="KEGG" id="vg:54999345"/>
<gene>
    <name evidence="2" type="primary">102</name>
    <name evidence="2" type="ORF">SEA_PHISTORY_102</name>
</gene>
<dbReference type="RefSeq" id="YP_009808443.1">
    <property type="nucleotide sequence ID" value="NC_048040.1"/>
</dbReference>
<reference evidence="2 3" key="1">
    <citation type="submission" date="2018-07" db="EMBL/GenBank/DDBJ databases">
        <authorList>
            <person name="Washington J.M."/>
            <person name="Garlena R.A."/>
            <person name="Russell D.A."/>
            <person name="Pope W.H."/>
            <person name="Jacobs-Sera D."/>
            <person name="Hatfull G.F."/>
        </authorList>
    </citation>
    <scope>NUCLEOTIDE SEQUENCE [LARGE SCALE GENOMIC DNA]</scope>
</reference>
<dbReference type="GeneID" id="54999345"/>